<dbReference type="GO" id="GO:0005737">
    <property type="term" value="C:cytoplasm"/>
    <property type="evidence" value="ECO:0007669"/>
    <property type="project" value="TreeGrafter"/>
</dbReference>
<sequence>MKYELIIIGAGVWGSSAALRAVTSGLHSVLLIEANAGVAMESSAKAGGVVTNLLWGSENVAWVKRSRQLFQTAYDASRDRSILQPYGMITLFDESVENFVRQRTRELNDDDTPAEIWSSDRIVSEFPDLDRLPSSVQGLWTPNDQHVNPTAYAQAVVNLARDAGLSVRLGQRVMRIDVQSSAVSVHLAKETIQAERVLVAAGTWTGKIVETAGFHVPLRPYRVQLASLHMPEGYRLPMVWELATDVYLVPDGPHNLLAGDGTRLYEHDPDHYQTSGDDDFISDIAAQTMRLTSRAQNAGLRQAWAGLCGGTPDRQPLIGPLTSRLFVACGDQGIGVMRGPALGELAADVALGQAQAPHLNPMRYQGHRDFPIRAGFTLES</sequence>
<evidence type="ECO:0000259" key="2">
    <source>
        <dbReference type="Pfam" id="PF01266"/>
    </source>
</evidence>
<dbReference type="Gene3D" id="3.30.9.10">
    <property type="entry name" value="D-Amino Acid Oxidase, subunit A, domain 2"/>
    <property type="match status" value="1"/>
</dbReference>
<comment type="caution">
    <text evidence="3">The sequence shown here is derived from an EMBL/GenBank/DDBJ whole genome shotgun (WGS) entry which is preliminary data.</text>
</comment>
<proteinExistence type="predicted"/>
<protein>
    <recommendedName>
        <fullName evidence="2">FAD dependent oxidoreductase domain-containing protein</fullName>
    </recommendedName>
</protein>
<name>A0A2T2WNS9_9FIRM</name>
<evidence type="ECO:0000256" key="1">
    <source>
        <dbReference type="ARBA" id="ARBA00023002"/>
    </source>
</evidence>
<accession>A0A2T2WNS9</accession>
<dbReference type="AlphaFoldDB" id="A0A2T2WNS9"/>
<dbReference type="Proteomes" id="UP000241848">
    <property type="component" value="Unassembled WGS sequence"/>
</dbReference>
<dbReference type="Gene3D" id="3.50.50.60">
    <property type="entry name" value="FAD/NAD(P)-binding domain"/>
    <property type="match status" value="1"/>
</dbReference>
<feature type="domain" description="FAD dependent oxidoreductase" evidence="2">
    <location>
        <begin position="5"/>
        <end position="348"/>
    </location>
</feature>
<organism evidence="3 4">
    <name type="scientific">Sulfobacillus acidophilus</name>
    <dbReference type="NCBI Taxonomy" id="53633"/>
    <lineage>
        <taxon>Bacteria</taxon>
        <taxon>Bacillati</taxon>
        <taxon>Bacillota</taxon>
        <taxon>Clostridia</taxon>
        <taxon>Eubacteriales</taxon>
        <taxon>Clostridiales Family XVII. Incertae Sedis</taxon>
        <taxon>Sulfobacillus</taxon>
    </lineage>
</organism>
<dbReference type="PANTHER" id="PTHR13847">
    <property type="entry name" value="SARCOSINE DEHYDROGENASE-RELATED"/>
    <property type="match status" value="1"/>
</dbReference>
<dbReference type="PANTHER" id="PTHR13847:SF287">
    <property type="entry name" value="FAD-DEPENDENT OXIDOREDUCTASE DOMAIN-CONTAINING PROTEIN 1"/>
    <property type="match status" value="1"/>
</dbReference>
<keyword evidence="1" id="KW-0560">Oxidoreductase</keyword>
<dbReference type="EMBL" id="PXYV01000002">
    <property type="protein sequence ID" value="PSR23899.1"/>
    <property type="molecule type" value="Genomic_DNA"/>
</dbReference>
<dbReference type="GO" id="GO:0016491">
    <property type="term" value="F:oxidoreductase activity"/>
    <property type="evidence" value="ECO:0007669"/>
    <property type="project" value="UniProtKB-KW"/>
</dbReference>
<reference evidence="3 4" key="1">
    <citation type="journal article" date="2014" name="BMC Genomics">
        <title>Comparison of environmental and isolate Sulfobacillus genomes reveals diverse carbon, sulfur, nitrogen, and hydrogen metabolisms.</title>
        <authorList>
            <person name="Justice N.B."/>
            <person name="Norman A."/>
            <person name="Brown C.T."/>
            <person name="Singh A."/>
            <person name="Thomas B.C."/>
            <person name="Banfield J.F."/>
        </authorList>
    </citation>
    <scope>NUCLEOTIDE SEQUENCE [LARGE SCALE GENOMIC DNA]</scope>
    <source>
        <strain evidence="3">AMDSBA3</strain>
    </source>
</reference>
<evidence type="ECO:0000313" key="4">
    <source>
        <dbReference type="Proteomes" id="UP000241848"/>
    </source>
</evidence>
<dbReference type="SUPFAM" id="SSF51905">
    <property type="entry name" value="FAD/NAD(P)-binding domain"/>
    <property type="match status" value="1"/>
</dbReference>
<dbReference type="Pfam" id="PF01266">
    <property type="entry name" value="DAO"/>
    <property type="match status" value="1"/>
</dbReference>
<dbReference type="InterPro" id="IPR006076">
    <property type="entry name" value="FAD-dep_OxRdtase"/>
</dbReference>
<dbReference type="InterPro" id="IPR036188">
    <property type="entry name" value="FAD/NAD-bd_sf"/>
</dbReference>
<gene>
    <name evidence="3" type="ORF">C7B45_01035</name>
</gene>
<evidence type="ECO:0000313" key="3">
    <source>
        <dbReference type="EMBL" id="PSR23899.1"/>
    </source>
</evidence>